<dbReference type="InterPro" id="IPR049942">
    <property type="entry name" value="DML1/Misato"/>
</dbReference>
<dbReference type="OrthoDB" id="511203at2759"/>
<evidence type="ECO:0008006" key="9">
    <source>
        <dbReference type="Google" id="ProtNLM"/>
    </source>
</evidence>
<dbReference type="eggNOG" id="KOG2530">
    <property type="taxonomic scope" value="Eukaryota"/>
</dbReference>
<dbReference type="InterPro" id="IPR021862">
    <property type="entry name" value="DUF3472"/>
</dbReference>
<comment type="similarity">
    <text evidence="2">Belongs to the misato family.</text>
</comment>
<evidence type="ECO:0000313" key="8">
    <source>
        <dbReference type="Proteomes" id="UP000008141"/>
    </source>
</evidence>
<organism evidence="8">
    <name type="scientific">Chlorella variabilis</name>
    <name type="common">Green alga</name>
    <dbReference type="NCBI Taxonomy" id="554065"/>
    <lineage>
        <taxon>Eukaryota</taxon>
        <taxon>Viridiplantae</taxon>
        <taxon>Chlorophyta</taxon>
        <taxon>core chlorophytes</taxon>
        <taxon>Trebouxiophyceae</taxon>
        <taxon>Chlorellales</taxon>
        <taxon>Chlorellaceae</taxon>
        <taxon>Chlorella clade</taxon>
        <taxon>Chlorella</taxon>
    </lineage>
</organism>
<dbReference type="EMBL" id="GL433848">
    <property type="protein sequence ID" value="EFN54242.1"/>
    <property type="molecule type" value="Genomic_DNA"/>
</dbReference>
<evidence type="ECO:0000313" key="7">
    <source>
        <dbReference type="EMBL" id="EFN54242.1"/>
    </source>
</evidence>
<evidence type="ECO:0000256" key="2">
    <source>
        <dbReference type="ARBA" id="ARBA00008507"/>
    </source>
</evidence>
<dbReference type="AlphaFoldDB" id="E1ZIY9"/>
<dbReference type="InterPro" id="IPR019605">
    <property type="entry name" value="Misato_II_tubulin-like"/>
</dbReference>
<gene>
    <name evidence="7" type="ORF">CHLNCDRAFT_135767</name>
</gene>
<dbReference type="Pfam" id="PF10644">
    <property type="entry name" value="Misat_Tub_SegII"/>
    <property type="match status" value="1"/>
</dbReference>
<dbReference type="OMA" id="TIQVGEF"/>
<keyword evidence="8" id="KW-1185">Reference proteome</keyword>
<evidence type="ECO:0000256" key="1">
    <source>
        <dbReference type="ARBA" id="ARBA00004173"/>
    </source>
</evidence>
<proteinExistence type="inferred from homology"/>
<dbReference type="Proteomes" id="UP000008141">
    <property type="component" value="Unassembled WGS sequence"/>
</dbReference>
<dbReference type="GO" id="GO:0005739">
    <property type="term" value="C:mitochondrion"/>
    <property type="evidence" value="ECO:0007669"/>
    <property type="project" value="UniProtKB-SubCell"/>
</dbReference>
<dbReference type="Pfam" id="PF11958">
    <property type="entry name" value="DUF3472"/>
    <property type="match status" value="1"/>
</dbReference>
<feature type="domain" description="DML1/Misato tubulin" evidence="6">
    <location>
        <begin position="429"/>
        <end position="615"/>
    </location>
</feature>
<feature type="region of interest" description="Disordered" evidence="4">
    <location>
        <begin position="384"/>
        <end position="410"/>
    </location>
</feature>
<name>E1ZIY9_CHLVA</name>
<dbReference type="PANTHER" id="PTHR13391:SF0">
    <property type="entry name" value="PROTEIN MISATO HOMOLOG 1"/>
    <property type="match status" value="1"/>
</dbReference>
<keyword evidence="3" id="KW-0496">Mitochondrion</keyword>
<protein>
    <recommendedName>
        <fullName evidence="9">DML1/Misato tubulin domain-containing protein</fullName>
    </recommendedName>
</protein>
<feature type="compositionally biased region" description="Acidic residues" evidence="4">
    <location>
        <begin position="385"/>
        <end position="397"/>
    </location>
</feature>
<feature type="compositionally biased region" description="Low complexity" evidence="4">
    <location>
        <begin position="661"/>
        <end position="690"/>
    </location>
</feature>
<dbReference type="FunCoup" id="E1ZIY9">
    <property type="interactions" value="1043"/>
</dbReference>
<dbReference type="KEGG" id="cvr:CHLNCDRAFT_135767"/>
<dbReference type="InParanoid" id="E1ZIY9"/>
<feature type="region of interest" description="Disordered" evidence="4">
    <location>
        <begin position="661"/>
        <end position="692"/>
    </location>
</feature>
<feature type="domain" description="Misato Segment II tubulin-like" evidence="5">
    <location>
        <begin position="305"/>
        <end position="386"/>
    </location>
</feature>
<dbReference type="Gene3D" id="3.40.50.1440">
    <property type="entry name" value="Tubulin/FtsZ, GTPase domain"/>
    <property type="match status" value="1"/>
</dbReference>
<evidence type="ECO:0000259" key="5">
    <source>
        <dbReference type="Pfam" id="PF10644"/>
    </source>
</evidence>
<dbReference type="STRING" id="554065.E1ZIY9"/>
<reference evidence="7 8" key="1">
    <citation type="journal article" date="2010" name="Plant Cell">
        <title>The Chlorella variabilis NC64A genome reveals adaptation to photosymbiosis, coevolution with viruses, and cryptic sex.</title>
        <authorList>
            <person name="Blanc G."/>
            <person name="Duncan G."/>
            <person name="Agarkova I."/>
            <person name="Borodovsky M."/>
            <person name="Gurnon J."/>
            <person name="Kuo A."/>
            <person name="Lindquist E."/>
            <person name="Lucas S."/>
            <person name="Pangilinan J."/>
            <person name="Polle J."/>
            <person name="Salamov A."/>
            <person name="Terry A."/>
            <person name="Yamada T."/>
            <person name="Dunigan D.D."/>
            <person name="Grigoriev I.V."/>
            <person name="Claverie J.M."/>
            <person name="Van Etten J.L."/>
        </authorList>
    </citation>
    <scope>NUCLEOTIDE SEQUENCE [LARGE SCALE GENOMIC DNA]</scope>
    <source>
        <strain evidence="7 8">NC64A</strain>
    </source>
</reference>
<evidence type="ECO:0000256" key="3">
    <source>
        <dbReference type="ARBA" id="ARBA00023128"/>
    </source>
</evidence>
<evidence type="ECO:0000259" key="6">
    <source>
        <dbReference type="Pfam" id="PF14881"/>
    </source>
</evidence>
<comment type="subcellular location">
    <subcellularLocation>
        <location evidence="1">Mitochondrion</location>
    </subcellularLocation>
</comment>
<dbReference type="InterPro" id="IPR029209">
    <property type="entry name" value="DML1/Misato_tubulin"/>
</dbReference>
<dbReference type="GO" id="GO:0007005">
    <property type="term" value="P:mitochondrion organization"/>
    <property type="evidence" value="ECO:0007669"/>
    <property type="project" value="InterPro"/>
</dbReference>
<dbReference type="Pfam" id="PF14881">
    <property type="entry name" value="Tubulin_3"/>
    <property type="match status" value="1"/>
</dbReference>
<dbReference type="InterPro" id="IPR036525">
    <property type="entry name" value="Tubulin/FtsZ_GTPase_sf"/>
</dbReference>
<dbReference type="PANTHER" id="PTHR13391">
    <property type="entry name" value="MITOCHONDRIAL DISTRIBUTION REGULATOR MISATO"/>
    <property type="match status" value="1"/>
</dbReference>
<evidence type="ECO:0000256" key="4">
    <source>
        <dbReference type="SAM" id="MobiDB-lite"/>
    </source>
</evidence>
<dbReference type="RefSeq" id="XP_005846344.1">
    <property type="nucleotide sequence ID" value="XM_005846282.1"/>
</dbReference>
<dbReference type="SUPFAM" id="SSF52490">
    <property type="entry name" value="Tubulin nucleotide-binding domain-like"/>
    <property type="match status" value="1"/>
</dbReference>
<sequence length="862" mass="90885">MFWYNEWGDPEDCAYRAIWFDGTTSFCVDHWHVVEPNDTLYLADTAYSSWHFTAHLLRDPAAGWGTQQFRDLRYDWPQLADASAPFAAQATITVLRDPGDPSHYFWAHFVEFTDKRPAAGASQLPDGAVAYIGMQTWGGEGRGFIFNVWGATSGQPDQGLAAQPDPVVAGRPAARCGAFENEGAGYQCFASLVWEAGLEYELQISLLRRQEGGDTLRATAAGSMRGHPFQHIIGDIFVPAYYGSMPPAEVLFSGLSLTSGTERLAPALAWATMPADYPCAGYASLSICGTIDELLGLQEQQGAHGPAAQIDSDVLFRQGETLHGEGTYTPRLVLWDLSGALGGVSAGGSLYHDRHHSAAVVSTWAGRQEVHRAAPVPKSRFAAELENEAEGQEEEEAAAGGEAAAPSALHTAAQQLDSAGAGPGDAAAGGVRYFTDFLKAHLHPRSVQQLAGAWHGLTPFGGWGDGGEHWRSEEQREAMVERIRFFAEECDHLQGFQVLSEDLSGWGQLAAHVVQDVRDEYGGNRPVMLFALRPEVAAAPAAAGAEAAPAELRRRRLNQGLSLSQLAPRCSTFTVVSPPAAPAALPLLRWQPGSAYHASALCAAALDTATLPYRLAPGDGPHAAIGRTDMWGLTQLLTAEHSSPLAALALALPCPALPADAQQQAQQADARQQQGRGAEAASAGAPGGSSSPFTTQWLASLTPGVAAVGDAGRFAEAVVLRGPRSAGGALSLGTAAASLDAALAQERRRCVQQRTLVAQPLAVPLPFPHIFASGLSQCGGLPAGGKLGGGSQDVVSCAVLTRLGATSVLGPVVAAAQRQFRAAAGAGQGQAALESWGIGREEVQEMDERLTQLIHLYDEGDA</sequence>
<accession>E1ZIY9</accession>
<dbReference type="GeneID" id="17353562"/>